<organism evidence="6">
    <name type="scientific">Fusarium pseudograminearum CS3427</name>
    <dbReference type="NCBI Taxonomy" id="1318457"/>
    <lineage>
        <taxon>Eukaryota</taxon>
        <taxon>Fungi</taxon>
        <taxon>Dikarya</taxon>
        <taxon>Ascomycota</taxon>
        <taxon>Pezizomycotina</taxon>
        <taxon>Sordariomycetes</taxon>
        <taxon>Hypocreomycetidae</taxon>
        <taxon>Hypocreales</taxon>
        <taxon>Nectriaceae</taxon>
        <taxon>Fusarium</taxon>
    </lineage>
</organism>
<feature type="compositionally biased region" description="Basic and acidic residues" evidence="4">
    <location>
        <begin position="202"/>
        <end position="233"/>
    </location>
</feature>
<feature type="compositionally biased region" description="Acidic residues" evidence="4">
    <location>
        <begin position="116"/>
        <end position="126"/>
    </location>
</feature>
<proteinExistence type="predicted"/>
<keyword evidence="1" id="KW-0677">Repeat</keyword>
<feature type="compositionally biased region" description="Basic and acidic residues" evidence="4">
    <location>
        <begin position="30"/>
        <end position="47"/>
    </location>
</feature>
<dbReference type="PROSITE" id="PS50102">
    <property type="entry name" value="RRM"/>
    <property type="match status" value="2"/>
</dbReference>
<gene>
    <name evidence="6" type="ORF">BN847_0011880</name>
</gene>
<dbReference type="GO" id="GO:0003723">
    <property type="term" value="F:RNA binding"/>
    <property type="evidence" value="ECO:0007669"/>
    <property type="project" value="UniProtKB-UniRule"/>
</dbReference>
<dbReference type="InterPro" id="IPR035979">
    <property type="entry name" value="RBD_domain_sf"/>
</dbReference>
<dbReference type="PANTHER" id="PTHR23236:SF119">
    <property type="entry name" value="NUCLEAR RNA-BINDING PROTEIN SART-3"/>
    <property type="match status" value="1"/>
</dbReference>
<dbReference type="AlphaFoldDB" id="A0A096PBG2"/>
<feature type="domain" description="RRM" evidence="5">
    <location>
        <begin position="235"/>
        <end position="313"/>
    </location>
</feature>
<dbReference type="PANTHER" id="PTHR23236">
    <property type="entry name" value="EUKARYOTIC TRANSLATION INITIATION FACTOR 4B/4H"/>
    <property type="match status" value="1"/>
</dbReference>
<feature type="region of interest" description="Disordered" evidence="4">
    <location>
        <begin position="1"/>
        <end position="233"/>
    </location>
</feature>
<evidence type="ECO:0000256" key="4">
    <source>
        <dbReference type="SAM" id="MobiDB-lite"/>
    </source>
</evidence>
<sequence>MAKSTTKESKKAKVAEPLSTVKAGKVSKSSKKEVAKPAKKVTKEKDSKKSKKKVESSSESESESESEASASDSDSSSSSEEKPAPKKATKAKAAPVKKAESSDSSDSESDSKSDSSDSDSDSESEEEKPAAKAVKTNGTAKAAPAKKAESSDSDSDSDSESEEEKPAAKAEKKAASSDDSDDSDDSDNDSDDSDSSDSDEEAGAKVEKTEEPSKKRKAEDDGDADAKKAKSDEPTTLFAGSLSWSIDDNALYEAFKHIEGLANARVMTEKGTGRSRGFGYVDFNDAASCTKAYETMNGTELEGRAINLDYANARPAEANPAARAADRAQRHGDTVSPESDTLFVGNLPFDVDQDSVRAFFEEVAAVASVRLPTDPDSGNLKGFGYVSFSSVEEAKQVFEAKNGAPIGNGRMSRAVRLDYASSKPQQGDTTWASEGFVDGSLGRGSLCLCRHCGVDQVGSCEYSEGPGGFSKHDHYDAIACPQASTGDDLLPLMSRPP</sequence>
<feature type="compositionally biased region" description="Low complexity" evidence="4">
    <location>
        <begin position="67"/>
        <end position="78"/>
    </location>
</feature>
<evidence type="ECO:0000256" key="1">
    <source>
        <dbReference type="ARBA" id="ARBA00022737"/>
    </source>
</evidence>
<feature type="compositionally biased region" description="Acidic residues" evidence="4">
    <location>
        <begin position="178"/>
        <end position="201"/>
    </location>
</feature>
<feature type="compositionally biased region" description="Low complexity" evidence="4">
    <location>
        <begin position="15"/>
        <end position="27"/>
    </location>
</feature>
<dbReference type="SMART" id="SM00360">
    <property type="entry name" value="RRM"/>
    <property type="match status" value="2"/>
</dbReference>
<evidence type="ECO:0000256" key="2">
    <source>
        <dbReference type="ARBA" id="ARBA00022884"/>
    </source>
</evidence>
<dbReference type="SUPFAM" id="SSF54928">
    <property type="entry name" value="RNA-binding domain, RBD"/>
    <property type="match status" value="2"/>
</dbReference>
<keyword evidence="2 3" id="KW-0694">RNA-binding</keyword>
<dbReference type="Pfam" id="PF00076">
    <property type="entry name" value="RRM_1"/>
    <property type="match status" value="2"/>
</dbReference>
<feature type="compositionally biased region" description="Basic and acidic residues" evidence="4">
    <location>
        <begin position="324"/>
        <end position="333"/>
    </location>
</feature>
<feature type="domain" description="RRM" evidence="5">
    <location>
        <begin position="340"/>
        <end position="422"/>
    </location>
</feature>
<dbReference type="Gene3D" id="3.30.70.330">
    <property type="match status" value="2"/>
</dbReference>
<feature type="compositionally biased region" description="Basic and acidic residues" evidence="4">
    <location>
        <begin position="164"/>
        <end position="176"/>
    </location>
</feature>
<dbReference type="InterPro" id="IPR012677">
    <property type="entry name" value="Nucleotide-bd_a/b_plait_sf"/>
</dbReference>
<feature type="compositionally biased region" description="Acidic residues" evidence="4">
    <location>
        <begin position="151"/>
        <end position="163"/>
    </location>
</feature>
<protein>
    <submittedName>
        <fullName evidence="6">WGS project CBMD000000000 data, contig CS3427_c000125</fullName>
    </submittedName>
</protein>
<feature type="compositionally biased region" description="Basic and acidic residues" evidence="4">
    <location>
        <begin position="1"/>
        <end position="14"/>
    </location>
</feature>
<reference evidence="6" key="1">
    <citation type="submission" date="2013-05" db="EMBL/GenBank/DDBJ databases">
        <title>Draft genome sequences of six wheat associated Fusarium spp. isolates.</title>
        <authorList>
            <person name="Moolhuijzen P.M."/>
            <person name="Manners J.M."/>
            <person name="Wilcox S."/>
            <person name="Bellgard M.I."/>
            <person name="Gardiner D.M."/>
        </authorList>
    </citation>
    <scope>NUCLEOTIDE SEQUENCE</scope>
    <source>
        <strain evidence="6">CS3427</strain>
    </source>
</reference>
<feature type="region of interest" description="Disordered" evidence="4">
    <location>
        <begin position="318"/>
        <end position="339"/>
    </location>
</feature>
<evidence type="ECO:0000313" key="6">
    <source>
        <dbReference type="EMBL" id="CEG02376.1"/>
    </source>
</evidence>
<accession>A0A096PBG2</accession>
<dbReference type="EMBL" id="CBMD010000125">
    <property type="protein sequence ID" value="CEG02376.1"/>
    <property type="molecule type" value="Genomic_DNA"/>
</dbReference>
<evidence type="ECO:0000259" key="5">
    <source>
        <dbReference type="PROSITE" id="PS50102"/>
    </source>
</evidence>
<dbReference type="InterPro" id="IPR000504">
    <property type="entry name" value="RRM_dom"/>
</dbReference>
<comment type="caution">
    <text evidence="6">The sequence shown here is derived from an EMBL/GenBank/DDBJ whole genome shotgun (WGS) entry which is preliminary data.</text>
</comment>
<name>A0A096PBG2_FUSPS</name>
<evidence type="ECO:0000256" key="3">
    <source>
        <dbReference type="PROSITE-ProRule" id="PRU00176"/>
    </source>
</evidence>